<dbReference type="OMA" id="YTAWINS"/>
<dbReference type="Pfam" id="PF00307">
    <property type="entry name" value="CH"/>
    <property type="match status" value="1"/>
</dbReference>
<dbReference type="PROSITE" id="PS00019">
    <property type="entry name" value="ACTININ_1"/>
    <property type="match status" value="1"/>
</dbReference>
<dbReference type="STRING" id="51511.ENSCSAVP00000007341"/>
<dbReference type="InParanoid" id="H2YPT3"/>
<reference evidence="4" key="2">
    <citation type="submission" date="2025-08" db="UniProtKB">
        <authorList>
            <consortium name="Ensembl"/>
        </authorList>
    </citation>
    <scope>IDENTIFICATION</scope>
</reference>
<dbReference type="eggNOG" id="KOG0516">
    <property type="taxonomic scope" value="Eukaryota"/>
</dbReference>
<dbReference type="Ensembl" id="ENSCSAVT00000007438.1">
    <property type="protein sequence ID" value="ENSCSAVP00000007341.1"/>
    <property type="gene ID" value="ENSCSAVG00000004385.1"/>
</dbReference>
<dbReference type="PROSITE" id="PS50021">
    <property type="entry name" value="CH"/>
    <property type="match status" value="1"/>
</dbReference>
<reference evidence="5" key="1">
    <citation type="submission" date="2003-08" db="EMBL/GenBank/DDBJ databases">
        <authorList>
            <person name="Birren B."/>
            <person name="Nusbaum C."/>
            <person name="Abebe A."/>
            <person name="Abouelleil A."/>
            <person name="Adekoya E."/>
            <person name="Ait-zahra M."/>
            <person name="Allen N."/>
            <person name="Allen T."/>
            <person name="An P."/>
            <person name="Anderson M."/>
            <person name="Anderson S."/>
            <person name="Arachchi H."/>
            <person name="Armbruster J."/>
            <person name="Bachantsang P."/>
            <person name="Baldwin J."/>
            <person name="Barry A."/>
            <person name="Bayul T."/>
            <person name="Blitshsteyn B."/>
            <person name="Bloom T."/>
            <person name="Blye J."/>
            <person name="Boguslavskiy L."/>
            <person name="Borowsky M."/>
            <person name="Boukhgalter B."/>
            <person name="Brunache A."/>
            <person name="Butler J."/>
            <person name="Calixte N."/>
            <person name="Calvo S."/>
            <person name="Camarata J."/>
            <person name="Campo K."/>
            <person name="Chang J."/>
            <person name="Cheshatsang Y."/>
            <person name="Citroen M."/>
            <person name="Collymore A."/>
            <person name="Considine T."/>
            <person name="Cook A."/>
            <person name="Cooke P."/>
            <person name="Corum B."/>
            <person name="Cuomo C."/>
            <person name="David R."/>
            <person name="Dawoe T."/>
            <person name="Degray S."/>
            <person name="Dodge S."/>
            <person name="Dooley K."/>
            <person name="Dorje P."/>
            <person name="Dorjee K."/>
            <person name="Dorris L."/>
            <person name="Duffey N."/>
            <person name="Dupes A."/>
            <person name="Elkins T."/>
            <person name="Engels R."/>
            <person name="Erickson J."/>
            <person name="Farina A."/>
            <person name="Faro S."/>
            <person name="Ferreira P."/>
            <person name="Fischer H."/>
            <person name="Fitzgerald M."/>
            <person name="Foley K."/>
            <person name="Gage D."/>
            <person name="Galagan J."/>
            <person name="Gearin G."/>
            <person name="Gnerre S."/>
            <person name="Gnirke A."/>
            <person name="Goyette A."/>
            <person name="Graham J."/>
            <person name="Grandbois E."/>
            <person name="Gyaltsen K."/>
            <person name="Hafez N."/>
            <person name="Hagopian D."/>
            <person name="Hagos B."/>
            <person name="Hall J."/>
            <person name="Hatcher B."/>
            <person name="Heller A."/>
            <person name="Higgins H."/>
            <person name="Honan T."/>
            <person name="Horn A."/>
            <person name="Houde N."/>
            <person name="Hughes L."/>
            <person name="Hulme W."/>
            <person name="Husby E."/>
            <person name="Iliev I."/>
            <person name="Jaffe D."/>
            <person name="Jones C."/>
            <person name="Kamal M."/>
            <person name="Kamat A."/>
            <person name="Kamvysselis M."/>
            <person name="Karlsson E."/>
            <person name="Kells C."/>
            <person name="Kieu A."/>
            <person name="Kisner P."/>
            <person name="Kodira C."/>
            <person name="Kulbokas E."/>
            <person name="Labutti K."/>
            <person name="Lama D."/>
            <person name="Landers T."/>
            <person name="Leger J."/>
            <person name="Levine S."/>
            <person name="Lewis D."/>
            <person name="Lewis T."/>
            <person name="Lindblad-toh K."/>
            <person name="Liu X."/>
            <person name="Lokyitsang T."/>
            <person name="Lokyitsang Y."/>
            <person name="Lucien O."/>
            <person name="Lui A."/>
            <person name="Ma L.J."/>
            <person name="Mabbitt R."/>
            <person name="Macdonald J."/>
            <person name="Maclean C."/>
            <person name="Major J."/>
            <person name="Manning J."/>
            <person name="Marabella R."/>
            <person name="Maru K."/>
            <person name="Matthews C."/>
            <person name="Mauceli E."/>
            <person name="Mccarthy M."/>
            <person name="Mcdonough S."/>
            <person name="Mcghee T."/>
            <person name="Meldrim J."/>
            <person name="Meneus L."/>
            <person name="Mesirov J."/>
            <person name="Mihalev A."/>
            <person name="Mihova T."/>
            <person name="Mikkelsen T."/>
            <person name="Mlenga V."/>
            <person name="Moru K."/>
            <person name="Mozes J."/>
            <person name="Mulrain L."/>
            <person name="Munson G."/>
            <person name="Naylor J."/>
            <person name="Newes C."/>
            <person name="Nguyen C."/>
            <person name="Nguyen N."/>
            <person name="Nguyen T."/>
            <person name="Nicol R."/>
            <person name="Nielsen C."/>
            <person name="Nizzari M."/>
            <person name="Norbu C."/>
            <person name="Norbu N."/>
            <person name="O'donnell P."/>
            <person name="Okoawo O."/>
            <person name="O'leary S."/>
            <person name="Omotosho B."/>
            <person name="O'neill K."/>
            <person name="Osman S."/>
            <person name="Parker S."/>
            <person name="Perrin D."/>
            <person name="Phunkhang P."/>
            <person name="Piqani B."/>
            <person name="Purcell S."/>
            <person name="Rachupka T."/>
            <person name="Ramasamy U."/>
            <person name="Rameau R."/>
            <person name="Ray V."/>
            <person name="Raymond C."/>
            <person name="Retta R."/>
            <person name="Richardson S."/>
            <person name="Rise C."/>
            <person name="Rodriguez J."/>
            <person name="Rogers J."/>
            <person name="Rogov P."/>
            <person name="Rutman M."/>
            <person name="Schupbach R."/>
            <person name="Seaman C."/>
            <person name="Settipalli S."/>
            <person name="Sharpe T."/>
            <person name="Sheridan J."/>
            <person name="Sherpa N."/>
            <person name="Shi J."/>
            <person name="Smirnov S."/>
            <person name="Smith C."/>
            <person name="Sougnez C."/>
            <person name="Spencer B."/>
            <person name="Stalker J."/>
            <person name="Stange-thomann N."/>
            <person name="Stavropoulos S."/>
            <person name="Stetson K."/>
            <person name="Stone C."/>
            <person name="Stone S."/>
            <person name="Stubbs M."/>
            <person name="Talamas J."/>
            <person name="Tchuinga P."/>
            <person name="Tenzing P."/>
            <person name="Tesfaye S."/>
            <person name="Theodore J."/>
            <person name="Thoulutsang Y."/>
            <person name="Topham K."/>
            <person name="Towey S."/>
            <person name="Tsamla T."/>
            <person name="Tsomo N."/>
            <person name="Vallee D."/>
            <person name="Vassiliev H."/>
            <person name="Venkataraman V."/>
            <person name="Vinson J."/>
            <person name="Vo A."/>
            <person name="Wade C."/>
            <person name="Wang S."/>
            <person name="Wangchuk T."/>
            <person name="Wangdi T."/>
            <person name="Whittaker C."/>
            <person name="Wilkinson J."/>
            <person name="Wu Y."/>
            <person name="Wyman D."/>
            <person name="Yadav S."/>
            <person name="Yang S."/>
            <person name="Yang X."/>
            <person name="Yeager S."/>
            <person name="Yee E."/>
            <person name="Young G."/>
            <person name="Zainoun J."/>
            <person name="Zembeck L."/>
            <person name="Zimmer A."/>
            <person name="Zody M."/>
            <person name="Lander E."/>
        </authorList>
    </citation>
    <scope>NUCLEOTIDE SEQUENCE [LARGE SCALE GENOMIC DNA]</scope>
</reference>
<dbReference type="InterPro" id="IPR001715">
    <property type="entry name" value="CH_dom"/>
</dbReference>
<dbReference type="SMART" id="SM00033">
    <property type="entry name" value="CH"/>
    <property type="match status" value="1"/>
</dbReference>
<evidence type="ECO:0000313" key="5">
    <source>
        <dbReference type="Proteomes" id="UP000007875"/>
    </source>
</evidence>
<accession>H2YPT3</accession>
<dbReference type="Proteomes" id="UP000007875">
    <property type="component" value="Unassembled WGS sequence"/>
</dbReference>
<feature type="domain" description="Calponin-homology (CH)" evidence="3">
    <location>
        <begin position="4"/>
        <end position="107"/>
    </location>
</feature>
<reference evidence="4" key="3">
    <citation type="submission" date="2025-09" db="UniProtKB">
        <authorList>
            <consortium name="Ensembl"/>
        </authorList>
    </citation>
    <scope>IDENTIFICATION</scope>
</reference>
<dbReference type="Gene3D" id="1.10.418.10">
    <property type="entry name" value="Calponin-like domain"/>
    <property type="match status" value="1"/>
</dbReference>
<dbReference type="InterPro" id="IPR036872">
    <property type="entry name" value="CH_dom_sf"/>
</dbReference>
<evidence type="ECO:0000259" key="3">
    <source>
        <dbReference type="PROSITE" id="PS50021"/>
    </source>
</evidence>
<organism evidence="4 5">
    <name type="scientific">Ciona savignyi</name>
    <name type="common">Pacific transparent sea squirt</name>
    <dbReference type="NCBI Taxonomy" id="51511"/>
    <lineage>
        <taxon>Eukaryota</taxon>
        <taxon>Metazoa</taxon>
        <taxon>Chordata</taxon>
        <taxon>Tunicata</taxon>
        <taxon>Ascidiacea</taxon>
        <taxon>Phlebobranchia</taxon>
        <taxon>Cionidae</taxon>
        <taxon>Ciona</taxon>
    </lineage>
</organism>
<name>H2YPT3_CIOSA</name>
<evidence type="ECO:0000256" key="2">
    <source>
        <dbReference type="ARBA" id="ARBA00023203"/>
    </source>
</evidence>
<protein>
    <recommendedName>
        <fullName evidence="3">Calponin-homology (CH) domain-containing protein</fullName>
    </recommendedName>
</protein>
<keyword evidence="2" id="KW-0009">Actin-binding</keyword>
<dbReference type="PANTHER" id="PTHR11915">
    <property type="entry name" value="SPECTRIN/FILAMIN RELATED CYTOSKELETAL PROTEIN"/>
    <property type="match status" value="1"/>
</dbReference>
<evidence type="ECO:0000256" key="1">
    <source>
        <dbReference type="ARBA" id="ARBA00022737"/>
    </source>
</evidence>
<dbReference type="HOGENOM" id="CLU_2177352_0_0_1"/>
<dbReference type="GO" id="GO:0003779">
    <property type="term" value="F:actin binding"/>
    <property type="evidence" value="ECO:0007669"/>
    <property type="project" value="UniProtKB-KW"/>
</dbReference>
<evidence type="ECO:0000313" key="4">
    <source>
        <dbReference type="Ensembl" id="ENSCSAVP00000007341.1"/>
    </source>
</evidence>
<proteinExistence type="predicted"/>
<keyword evidence="1" id="KW-0677">Repeat</keyword>
<dbReference type="SUPFAM" id="SSF47576">
    <property type="entry name" value="Calponin-homology domain, CH-domain"/>
    <property type="match status" value="1"/>
</dbReference>
<sequence length="126" mass="13805">MDVEEQVQAYTAWINSQLKKRSQKIVNLGEDLRDGTALISVVEIVSGQNLGGIAPTNTIEKRENISKVLKFMKNSGIKLHHVTIDEIVNGNVKTMMQLILALAAHFKPASIGGRKVESPRQQADAA</sequence>
<keyword evidence="5" id="KW-1185">Reference proteome</keyword>
<dbReference type="AlphaFoldDB" id="H2YPT3"/>
<dbReference type="InterPro" id="IPR001589">
    <property type="entry name" value="Actinin_actin-bd_CS"/>
</dbReference>
<dbReference type="GeneTree" id="ENSGT00950000182903"/>